<feature type="domain" description="Glycosyltransferase 2-like" evidence="1">
    <location>
        <begin position="15"/>
        <end position="115"/>
    </location>
</feature>
<keyword evidence="3" id="KW-1185">Reference proteome</keyword>
<dbReference type="Proteomes" id="UP000276254">
    <property type="component" value="Chromosome"/>
</dbReference>
<dbReference type="PANTHER" id="PTHR43685:SF2">
    <property type="entry name" value="GLYCOSYLTRANSFERASE 2-LIKE DOMAIN-CONTAINING PROTEIN"/>
    <property type="match status" value="1"/>
</dbReference>
<dbReference type="OrthoDB" id="6383742at2"/>
<accession>A0A494TMA9</accession>
<protein>
    <submittedName>
        <fullName evidence="2">Glycosyltransferase family 2 protein</fullName>
    </submittedName>
</protein>
<dbReference type="InterPro" id="IPR029044">
    <property type="entry name" value="Nucleotide-diphossugar_trans"/>
</dbReference>
<name>A0A494TMA9_SPHPE</name>
<dbReference type="GO" id="GO:0016740">
    <property type="term" value="F:transferase activity"/>
    <property type="evidence" value="ECO:0007669"/>
    <property type="project" value="UniProtKB-KW"/>
</dbReference>
<reference evidence="2 3" key="1">
    <citation type="submission" date="2018-09" db="EMBL/GenBank/DDBJ databases">
        <title>Sphingomonas peninsula sp. nov., isolated from fildes peninsula, Antarctic soil.</title>
        <authorList>
            <person name="Yingchao G."/>
        </authorList>
    </citation>
    <scope>NUCLEOTIDE SEQUENCE [LARGE SCALE GENOMIC DNA]</scope>
    <source>
        <strain evidence="2 3">YZ-8</strain>
    </source>
</reference>
<keyword evidence="2" id="KW-0808">Transferase</keyword>
<evidence type="ECO:0000259" key="1">
    <source>
        <dbReference type="Pfam" id="PF00535"/>
    </source>
</evidence>
<dbReference type="InterPro" id="IPR050834">
    <property type="entry name" value="Glycosyltransf_2"/>
</dbReference>
<dbReference type="RefSeq" id="WP_121153765.1">
    <property type="nucleotide sequence ID" value="NZ_CP032829.1"/>
</dbReference>
<dbReference type="EMBL" id="CP032829">
    <property type="protein sequence ID" value="AYJ86956.1"/>
    <property type="molecule type" value="Genomic_DNA"/>
</dbReference>
<dbReference type="KEGG" id="spha:D3Y57_14690"/>
<dbReference type="Gene3D" id="3.90.550.10">
    <property type="entry name" value="Spore Coat Polysaccharide Biosynthesis Protein SpsA, Chain A"/>
    <property type="match status" value="1"/>
</dbReference>
<dbReference type="InterPro" id="IPR001173">
    <property type="entry name" value="Glyco_trans_2-like"/>
</dbReference>
<dbReference type="AlphaFoldDB" id="A0A494TMA9"/>
<evidence type="ECO:0000313" key="2">
    <source>
        <dbReference type="EMBL" id="AYJ86956.1"/>
    </source>
</evidence>
<dbReference type="CDD" id="cd00761">
    <property type="entry name" value="Glyco_tranf_GTA_type"/>
    <property type="match status" value="1"/>
</dbReference>
<dbReference type="SUPFAM" id="SSF53448">
    <property type="entry name" value="Nucleotide-diphospho-sugar transferases"/>
    <property type="match status" value="1"/>
</dbReference>
<evidence type="ECO:0000313" key="3">
    <source>
        <dbReference type="Proteomes" id="UP000276254"/>
    </source>
</evidence>
<gene>
    <name evidence="2" type="ORF">D3Y57_14690</name>
</gene>
<proteinExistence type="predicted"/>
<organism evidence="2 3">
    <name type="scientific">Sphingomonas paeninsulae</name>
    <dbReference type="NCBI Taxonomy" id="2319844"/>
    <lineage>
        <taxon>Bacteria</taxon>
        <taxon>Pseudomonadati</taxon>
        <taxon>Pseudomonadota</taxon>
        <taxon>Alphaproteobacteria</taxon>
        <taxon>Sphingomonadales</taxon>
        <taxon>Sphingomonadaceae</taxon>
        <taxon>Sphingomonas</taxon>
    </lineage>
</organism>
<dbReference type="Pfam" id="PF00535">
    <property type="entry name" value="Glycos_transf_2"/>
    <property type="match status" value="1"/>
</dbReference>
<dbReference type="PANTHER" id="PTHR43685">
    <property type="entry name" value="GLYCOSYLTRANSFERASE"/>
    <property type="match status" value="1"/>
</dbReference>
<sequence length="339" mass="37460">MKRTDAAMTEPQKVCVIIAAYNAAATIGRAIQSALAEPEVAEVFVIDDCSTDTTVNAARTADDGTHRLTVASLEKNSGPSAARNLAIARSRSPFIAVLDSDDFFLPGRFTALFAEPDWDIIADNIVFVDERAAMAIDPVAVATHKITPRQLTAATFVEGCITYADRYKGELGFLKAVFRRAFLDKHDLRYSENLRLAEDYELYARALMLGARFTVAPDCYYVAVEREDSLSAVHTVRDLTNLEQADRMLIASAPASADLNFQLKRHYAQIIGKQRHRALLDRKHDVGILKALSEQADHPFQLGKTMLAISRDKLRAAALWPTPTAPPPRKNGLRFLLSD</sequence>